<proteinExistence type="predicted"/>
<dbReference type="AlphaFoldDB" id="A0A699HVP8"/>
<feature type="non-terminal residue" evidence="1">
    <location>
        <position position="1"/>
    </location>
</feature>
<accession>A0A699HVP8</accession>
<comment type="caution">
    <text evidence="1">The sequence shown here is derived from an EMBL/GenBank/DDBJ whole genome shotgun (WGS) entry which is preliminary data.</text>
</comment>
<gene>
    <name evidence="1" type="ORF">Tci_438875</name>
</gene>
<protein>
    <submittedName>
        <fullName evidence="1">Zf-CCHC domain-containing protein/DUF4219 domain-containing protein/UBN2 domain-containing protein</fullName>
    </submittedName>
</protein>
<dbReference type="EMBL" id="BKCJ010198609">
    <property type="protein sequence ID" value="GEY66901.1"/>
    <property type="molecule type" value="Genomic_DNA"/>
</dbReference>
<evidence type="ECO:0000313" key="1">
    <source>
        <dbReference type="EMBL" id="GEY66901.1"/>
    </source>
</evidence>
<name>A0A699HVP8_TANCI</name>
<sequence length="170" mass="19742">GRYSQSMQRPPLFEANCFIYWKNRFETYVKSKDIDLWHIVINGDYKPTIKNLVTGQEEVISYDKLKDENKKMLSKNDEAKMVSYNVLPKKEFNTIVTSLKAPDESFSSRNNVRKFLRALPTKWHPKVTAIEESKDLPTLLLDELIGNLNVDEVVLGKDPGVSKNKKEKYK</sequence>
<organism evidence="1">
    <name type="scientific">Tanacetum cinerariifolium</name>
    <name type="common">Dalmatian daisy</name>
    <name type="synonym">Chrysanthemum cinerariifolium</name>
    <dbReference type="NCBI Taxonomy" id="118510"/>
    <lineage>
        <taxon>Eukaryota</taxon>
        <taxon>Viridiplantae</taxon>
        <taxon>Streptophyta</taxon>
        <taxon>Embryophyta</taxon>
        <taxon>Tracheophyta</taxon>
        <taxon>Spermatophyta</taxon>
        <taxon>Magnoliopsida</taxon>
        <taxon>eudicotyledons</taxon>
        <taxon>Gunneridae</taxon>
        <taxon>Pentapetalae</taxon>
        <taxon>asterids</taxon>
        <taxon>campanulids</taxon>
        <taxon>Asterales</taxon>
        <taxon>Asteraceae</taxon>
        <taxon>Asteroideae</taxon>
        <taxon>Anthemideae</taxon>
        <taxon>Anthemidinae</taxon>
        <taxon>Tanacetum</taxon>
    </lineage>
</organism>
<reference evidence="1" key="1">
    <citation type="journal article" date="2019" name="Sci. Rep.">
        <title>Draft genome of Tanacetum cinerariifolium, the natural source of mosquito coil.</title>
        <authorList>
            <person name="Yamashiro T."/>
            <person name="Shiraishi A."/>
            <person name="Satake H."/>
            <person name="Nakayama K."/>
        </authorList>
    </citation>
    <scope>NUCLEOTIDE SEQUENCE</scope>
</reference>